<keyword evidence="1" id="KW-1133">Transmembrane helix</keyword>
<organism evidence="2 3">
    <name type="scientific">Candidatus Giovannonibacteria bacterium GW2011_GWA2_45_21</name>
    <dbReference type="NCBI Taxonomy" id="1618649"/>
    <lineage>
        <taxon>Bacteria</taxon>
        <taxon>Candidatus Giovannoniibacteriota</taxon>
    </lineage>
</organism>
<proteinExistence type="predicted"/>
<evidence type="ECO:0000313" key="3">
    <source>
        <dbReference type="Proteomes" id="UP000034696"/>
    </source>
</evidence>
<reference evidence="2 3" key="1">
    <citation type="journal article" date="2015" name="Nature">
        <title>rRNA introns, odd ribosomes, and small enigmatic genomes across a large radiation of phyla.</title>
        <authorList>
            <person name="Brown C.T."/>
            <person name="Hug L.A."/>
            <person name="Thomas B.C."/>
            <person name="Sharon I."/>
            <person name="Castelle C.J."/>
            <person name="Singh A."/>
            <person name="Wilkins M.J."/>
            <person name="Williams K.H."/>
            <person name="Banfield J.F."/>
        </authorList>
    </citation>
    <scope>NUCLEOTIDE SEQUENCE [LARGE SCALE GENOMIC DNA]</scope>
</reference>
<evidence type="ECO:0000256" key="1">
    <source>
        <dbReference type="SAM" id="Phobius"/>
    </source>
</evidence>
<dbReference type="Proteomes" id="UP000034696">
    <property type="component" value="Unassembled WGS sequence"/>
</dbReference>
<dbReference type="EMBL" id="LCKT01000032">
    <property type="protein sequence ID" value="KKU03880.1"/>
    <property type="molecule type" value="Genomic_DNA"/>
</dbReference>
<evidence type="ECO:0000313" key="2">
    <source>
        <dbReference type="EMBL" id="KKU03880.1"/>
    </source>
</evidence>
<accession>A0A0G1Q5F4</accession>
<keyword evidence="1" id="KW-0812">Transmembrane</keyword>
<sequence>MDSTKKNILVLCIILFLGAILFLVFRGGDGRSLEKIVGETKQISIQELGITFLIPTDWEEKMKTGGAVGAFFSAQSPGFSALMLTRDDGKPKFQYANGAILNIDAREGTPEDVKKPPRVRTEEQISLGGIQGIYYILDPGDTIENASLYAFSFSSNGRNFMASFGKSNDYEKGEDIFRAILSTIRFQK</sequence>
<feature type="transmembrane region" description="Helical" evidence="1">
    <location>
        <begin position="6"/>
        <end position="25"/>
    </location>
</feature>
<comment type="caution">
    <text evidence="2">The sequence shown here is derived from an EMBL/GenBank/DDBJ whole genome shotgun (WGS) entry which is preliminary data.</text>
</comment>
<keyword evidence="1" id="KW-0472">Membrane</keyword>
<dbReference type="AlphaFoldDB" id="A0A0G1Q5F4"/>
<gene>
    <name evidence="2" type="ORF">UX06_C0032G0020</name>
</gene>
<protein>
    <submittedName>
        <fullName evidence="2">Uncharacterized protein</fullName>
    </submittedName>
</protein>
<name>A0A0G1Q5F4_9BACT</name>